<feature type="chain" id="PRO_5011395119" evidence="2">
    <location>
        <begin position="28"/>
        <end position="96"/>
    </location>
</feature>
<name>A0A1I8I235_9PLAT</name>
<feature type="region of interest" description="Disordered" evidence="1">
    <location>
        <begin position="77"/>
        <end position="96"/>
    </location>
</feature>
<dbReference type="WBParaSite" id="maker-uti_cns_0009503-snap-gene-0.4-mRNA-1">
    <property type="protein sequence ID" value="maker-uti_cns_0009503-snap-gene-0.4-mRNA-1"/>
    <property type="gene ID" value="maker-uti_cns_0009503-snap-gene-0.4"/>
</dbReference>
<sequence>MAAACKTILGLCIALSCLTMLPQQAACSAVEYPGDDSLDFAEGYQRQPAELREEEQLHSLAKRVSLQRLLTRLRPVGNNKRQSKLPPISTLRFGRG</sequence>
<dbReference type="Proteomes" id="UP000095280">
    <property type="component" value="Unplaced"/>
</dbReference>
<accession>A0A1I8I235</accession>
<proteinExistence type="predicted"/>
<evidence type="ECO:0000313" key="5">
    <source>
        <dbReference type="WBParaSite" id="maker-uti_cns_0006279-snap-gene-0.5-mRNA-1"/>
    </source>
</evidence>
<dbReference type="WBParaSite" id="maker-uti_cns_0006279-snap-gene-0.5-mRNA-1">
    <property type="protein sequence ID" value="maker-uti_cns_0006279-snap-gene-0.5-mRNA-1"/>
    <property type="gene ID" value="maker-uti_cns_0006279-snap-gene-0.5"/>
</dbReference>
<organism evidence="3 6">
    <name type="scientific">Macrostomum lignano</name>
    <dbReference type="NCBI Taxonomy" id="282301"/>
    <lineage>
        <taxon>Eukaryota</taxon>
        <taxon>Metazoa</taxon>
        <taxon>Spiralia</taxon>
        <taxon>Lophotrochozoa</taxon>
        <taxon>Platyhelminthes</taxon>
        <taxon>Rhabditophora</taxon>
        <taxon>Macrostomorpha</taxon>
        <taxon>Macrostomida</taxon>
        <taxon>Macrostomidae</taxon>
        <taxon>Macrostomum</taxon>
    </lineage>
</organism>
<dbReference type="AlphaFoldDB" id="A0A1I8I235"/>
<dbReference type="WBParaSite" id="maker-uti_cns_0004680-snap-gene-0.11-mRNA-1">
    <property type="protein sequence ID" value="maker-uti_cns_0004680-snap-gene-0.11-mRNA-1"/>
    <property type="gene ID" value="maker-uti_cns_0004680-snap-gene-0.11"/>
</dbReference>
<protein>
    <submittedName>
        <fullName evidence="4 5">CRF domain-containing protein</fullName>
    </submittedName>
</protein>
<keyword evidence="2" id="KW-0732">Signal</keyword>
<evidence type="ECO:0000313" key="3">
    <source>
        <dbReference type="Proteomes" id="UP000095280"/>
    </source>
</evidence>
<evidence type="ECO:0000313" key="6">
    <source>
        <dbReference type="WBParaSite" id="maker-uti_cns_0009503-snap-gene-0.4-mRNA-1"/>
    </source>
</evidence>
<evidence type="ECO:0000256" key="1">
    <source>
        <dbReference type="SAM" id="MobiDB-lite"/>
    </source>
</evidence>
<keyword evidence="3" id="KW-1185">Reference proteome</keyword>
<evidence type="ECO:0000256" key="2">
    <source>
        <dbReference type="SAM" id="SignalP"/>
    </source>
</evidence>
<dbReference type="WBParaSite" id="maker-uti_cns_0009849-snap-gene-0.3-mRNA-1">
    <property type="protein sequence ID" value="maker-uti_cns_0009849-snap-gene-0.3-mRNA-1"/>
    <property type="gene ID" value="maker-uti_cns_0009849-snap-gene-0.3"/>
</dbReference>
<feature type="signal peptide" evidence="2">
    <location>
        <begin position="1"/>
        <end position="27"/>
    </location>
</feature>
<reference evidence="4 5" key="1">
    <citation type="submission" date="2016-11" db="UniProtKB">
        <authorList>
            <consortium name="WormBaseParasite"/>
        </authorList>
    </citation>
    <scope>IDENTIFICATION</scope>
</reference>
<evidence type="ECO:0000313" key="4">
    <source>
        <dbReference type="WBParaSite" id="maker-uti_cns_0004680-snap-gene-0.11-mRNA-1"/>
    </source>
</evidence>
<dbReference type="PROSITE" id="PS51257">
    <property type="entry name" value="PROKAR_LIPOPROTEIN"/>
    <property type="match status" value="1"/>
</dbReference>